<dbReference type="EMBL" id="WKKX01000004">
    <property type="protein sequence ID" value="MSE07199.1"/>
    <property type="molecule type" value="Genomic_DNA"/>
</dbReference>
<reference evidence="1 2" key="1">
    <citation type="submission" date="2019-11" db="EMBL/GenBank/DDBJ databases">
        <title>Draft Genome Sequence of Plant Growth-Promoting Rhizosphere-Associated Bacteria.</title>
        <authorList>
            <person name="Vasilyev I.Y."/>
            <person name="Radchenko V."/>
            <person name="Ilnitskaya E.V."/>
        </authorList>
    </citation>
    <scope>NUCLEOTIDE SEQUENCE [LARGE SCALE GENOMIC DNA]</scope>
    <source>
        <strain evidence="1 2">VRA_01-1sq_f</strain>
    </source>
</reference>
<sequence length="67" mass="7984">MTWEEKLAEVEYYAGKKERKHNIINSIKKLDKKGYNKEKIIDALTAVTDFTEEEISRYYNELLANQK</sequence>
<name>A0A7X2MD16_9LACO</name>
<dbReference type="AlphaFoldDB" id="A0A7X2MD16"/>
<proteinExistence type="predicted"/>
<evidence type="ECO:0000313" key="1">
    <source>
        <dbReference type="EMBL" id="MSE07199.1"/>
    </source>
</evidence>
<evidence type="ECO:0000313" key="2">
    <source>
        <dbReference type="Proteomes" id="UP000467635"/>
    </source>
</evidence>
<organism evidence="1 2">
    <name type="scientific">Ligilactobacillus salivarius</name>
    <dbReference type="NCBI Taxonomy" id="1624"/>
    <lineage>
        <taxon>Bacteria</taxon>
        <taxon>Bacillati</taxon>
        <taxon>Bacillota</taxon>
        <taxon>Bacilli</taxon>
        <taxon>Lactobacillales</taxon>
        <taxon>Lactobacillaceae</taxon>
        <taxon>Ligilactobacillus</taxon>
    </lineage>
</organism>
<protein>
    <submittedName>
        <fullName evidence="1">Uncharacterized protein</fullName>
    </submittedName>
</protein>
<comment type="caution">
    <text evidence="1">The sequence shown here is derived from an EMBL/GenBank/DDBJ whole genome shotgun (WGS) entry which is preliminary data.</text>
</comment>
<dbReference type="Proteomes" id="UP000467635">
    <property type="component" value="Unassembled WGS sequence"/>
</dbReference>
<accession>A0A7X2MD16</accession>
<gene>
    <name evidence="1" type="ORF">GKC33_00260</name>
</gene>